<protein>
    <submittedName>
        <fullName evidence="1">Uncharacterized protein</fullName>
    </submittedName>
</protein>
<evidence type="ECO:0000313" key="2">
    <source>
        <dbReference type="Proteomes" id="UP000309128"/>
    </source>
</evidence>
<accession>A0A5S4FCD2</accession>
<gene>
    <name evidence="1" type="ORF">ETD86_27050</name>
</gene>
<proteinExistence type="predicted"/>
<dbReference type="Proteomes" id="UP000309128">
    <property type="component" value="Unassembled WGS sequence"/>
</dbReference>
<dbReference type="EMBL" id="VCKY01000099">
    <property type="protein sequence ID" value="TMR15520.1"/>
    <property type="molecule type" value="Genomic_DNA"/>
</dbReference>
<name>A0A5S4FCD2_9ACTN</name>
<organism evidence="1 2">
    <name type="scientific">Nonomuraea turkmeniaca</name>
    <dbReference type="NCBI Taxonomy" id="103838"/>
    <lineage>
        <taxon>Bacteria</taxon>
        <taxon>Bacillati</taxon>
        <taxon>Actinomycetota</taxon>
        <taxon>Actinomycetes</taxon>
        <taxon>Streptosporangiales</taxon>
        <taxon>Streptosporangiaceae</taxon>
        <taxon>Nonomuraea</taxon>
    </lineage>
</organism>
<sequence length="60" mass="6104">MDIGRVVDGVTAGFCGSGCPLLAHAAAARSLSVGRAGSGGLILLLDVFRGYRVPVMRCRG</sequence>
<dbReference type="AlphaFoldDB" id="A0A5S4FCD2"/>
<reference evidence="1 2" key="1">
    <citation type="submission" date="2019-05" db="EMBL/GenBank/DDBJ databases">
        <title>Draft genome sequence of Nonomuraea turkmeniaca DSM 43926.</title>
        <authorList>
            <person name="Saricaoglu S."/>
            <person name="Isik K."/>
        </authorList>
    </citation>
    <scope>NUCLEOTIDE SEQUENCE [LARGE SCALE GENOMIC DNA]</scope>
    <source>
        <strain evidence="1 2">DSM 43926</strain>
    </source>
</reference>
<keyword evidence="2" id="KW-1185">Reference proteome</keyword>
<dbReference type="RefSeq" id="WP_138668972.1">
    <property type="nucleotide sequence ID" value="NZ_VCKY01000099.1"/>
</dbReference>
<comment type="caution">
    <text evidence="1">The sequence shown here is derived from an EMBL/GenBank/DDBJ whole genome shotgun (WGS) entry which is preliminary data.</text>
</comment>
<evidence type="ECO:0000313" key="1">
    <source>
        <dbReference type="EMBL" id="TMR15520.1"/>
    </source>
</evidence>